<sequence length="596" mass="67502">MAPKRPLPPPEEAEDGGRSRALKRWRPLVLEVLGEQRLQRLLVELEKVFRRVVREELVTLCANNVYQPSNQDKKIRYRLHFRNKLPKVFFTFNSILAEDGMNLQIALMDSNLREVITSNPLSSVKVEIVVIDGDFVGDVHEYWTEKQFKDRAVPPRDGKGPLLTGELVIKLNKGVGDLAHATFTDNSSWTRSQKFRLGVRLSQSECFEDRVQEGISEPFRVKDCRGELNQKHHSPSLTDEVWRLKNIMKDGIFHKRLVDGGIHTVQQFLQAFTMNHEGLQSLLGDKAKKKQIPNKKWQGILSHAQKCPVGNELYSYSVSGKNFVLIFNSIYQLLGAKFDGHYHSMGDLTASQQKLVDYCKKLAFENPNDIHIMVDNLPQPITPIKVPSVPGSSSLDPQIPYNNGENHDEATTQVGLWHQPNAPHNKNSNVLFHAEDISVEDKVHSIQESSSFQEPIVSNGLSVGRLIRPEPQNYDHPATYTDESAADMGFHQLPQDISKEQDFSQFQQLAFFQGNVSPMNDILDARLFGIESCTGRVDEYMPDDECEEMVLEYLKAGIPTSPRKWVKLIAGLKCGLSISKYLAARRTGIVHLSSKQ</sequence>
<protein>
    <submittedName>
        <fullName evidence="12">Calmodulin-binding protein 60 D-like isoform X1</fullName>
    </submittedName>
</protein>
<dbReference type="GO" id="GO:0003700">
    <property type="term" value="F:DNA-binding transcription factor activity"/>
    <property type="evidence" value="ECO:0007669"/>
    <property type="project" value="TreeGrafter"/>
</dbReference>
<evidence type="ECO:0000256" key="2">
    <source>
        <dbReference type="ARBA" id="ARBA00007214"/>
    </source>
</evidence>
<evidence type="ECO:0000256" key="3">
    <source>
        <dbReference type="ARBA" id="ARBA00023015"/>
    </source>
</evidence>
<dbReference type="PANTHER" id="PTHR31713:SF43">
    <property type="entry name" value="CALMODULIN-BINDING PROTEIN 60 G"/>
    <property type="match status" value="1"/>
</dbReference>
<dbReference type="GO" id="GO:0043565">
    <property type="term" value="F:sequence-specific DNA binding"/>
    <property type="evidence" value="ECO:0007669"/>
    <property type="project" value="TreeGrafter"/>
</dbReference>
<keyword evidence="6" id="KW-0804">Transcription</keyword>
<dbReference type="GO" id="GO:0080142">
    <property type="term" value="P:regulation of salicylic acid biosynthetic process"/>
    <property type="evidence" value="ECO:0007669"/>
    <property type="project" value="TreeGrafter"/>
</dbReference>
<proteinExistence type="inferred from homology"/>
<dbReference type="Pfam" id="PF07887">
    <property type="entry name" value="Calmodulin_bind"/>
    <property type="match status" value="1"/>
</dbReference>
<keyword evidence="3" id="KW-0805">Transcription regulation</keyword>
<feature type="domain" description="Calmodulin binding protein central" evidence="9">
    <location>
        <begin position="237"/>
        <end position="307"/>
    </location>
</feature>
<evidence type="ECO:0000256" key="1">
    <source>
        <dbReference type="ARBA" id="ARBA00004123"/>
    </source>
</evidence>
<dbReference type="PANTHER" id="PTHR31713">
    <property type="entry name" value="OS02G0177800 PROTEIN"/>
    <property type="match status" value="1"/>
</dbReference>
<dbReference type="InterPro" id="IPR046830">
    <property type="entry name" value="Calmod_bind_M"/>
</dbReference>
<dbReference type="AlphaFoldDB" id="A0A8B7CED4"/>
<evidence type="ECO:0000259" key="9">
    <source>
        <dbReference type="Pfam" id="PF20451"/>
    </source>
</evidence>
<feature type="domain" description="Calmodulin binding protein C-terminal" evidence="10">
    <location>
        <begin position="312"/>
        <end position="370"/>
    </location>
</feature>
<dbReference type="GO" id="GO:0005634">
    <property type="term" value="C:nucleus"/>
    <property type="evidence" value="ECO:0007669"/>
    <property type="project" value="UniProtKB-SubCell"/>
</dbReference>
<comment type="similarity">
    <text evidence="2">Belongs to the plant ACBP60 protein family.</text>
</comment>
<evidence type="ECO:0000259" key="10">
    <source>
        <dbReference type="Pfam" id="PF20452"/>
    </source>
</evidence>
<dbReference type="Proteomes" id="UP000228380">
    <property type="component" value="Unplaced"/>
</dbReference>
<name>A0A8B7CED4_PHODC</name>
<evidence type="ECO:0000256" key="4">
    <source>
        <dbReference type="ARBA" id="ARBA00023125"/>
    </source>
</evidence>
<dbReference type="RefSeq" id="XP_008797473.2">
    <property type="nucleotide sequence ID" value="XM_008799251.4"/>
</dbReference>
<keyword evidence="7" id="KW-0539">Nucleus</keyword>
<dbReference type="KEGG" id="pda:103712667"/>
<keyword evidence="5" id="KW-0010">Activator</keyword>
<gene>
    <name evidence="12" type="primary">LOC103712667</name>
</gene>
<evidence type="ECO:0000313" key="12">
    <source>
        <dbReference type="RefSeq" id="XP_008797473.2"/>
    </source>
</evidence>
<reference evidence="12" key="1">
    <citation type="submission" date="2025-08" db="UniProtKB">
        <authorList>
            <consortium name="RefSeq"/>
        </authorList>
    </citation>
    <scope>IDENTIFICATION</scope>
    <source>
        <tissue evidence="12">Young leaves</tissue>
    </source>
</reference>
<evidence type="ECO:0000313" key="11">
    <source>
        <dbReference type="Proteomes" id="UP000228380"/>
    </source>
</evidence>
<dbReference type="GeneID" id="103712667"/>
<organism evidence="11 12">
    <name type="scientific">Phoenix dactylifera</name>
    <name type="common">Date palm</name>
    <dbReference type="NCBI Taxonomy" id="42345"/>
    <lineage>
        <taxon>Eukaryota</taxon>
        <taxon>Viridiplantae</taxon>
        <taxon>Streptophyta</taxon>
        <taxon>Embryophyta</taxon>
        <taxon>Tracheophyta</taxon>
        <taxon>Spermatophyta</taxon>
        <taxon>Magnoliopsida</taxon>
        <taxon>Liliopsida</taxon>
        <taxon>Arecaceae</taxon>
        <taxon>Coryphoideae</taxon>
        <taxon>Phoeniceae</taxon>
        <taxon>Phoenix</taxon>
    </lineage>
</organism>
<keyword evidence="4" id="KW-0238">DNA-binding</keyword>
<dbReference type="OrthoDB" id="748178at2759"/>
<dbReference type="InterPro" id="IPR012416">
    <property type="entry name" value="CBP60"/>
</dbReference>
<evidence type="ECO:0000256" key="5">
    <source>
        <dbReference type="ARBA" id="ARBA00023159"/>
    </source>
</evidence>
<dbReference type="InterPro" id="IPR046829">
    <property type="entry name" value="Calmod_bind_C"/>
</dbReference>
<comment type="subcellular location">
    <subcellularLocation>
        <location evidence="1">Nucleus</location>
    </subcellularLocation>
</comment>
<dbReference type="Pfam" id="PF20451">
    <property type="entry name" value="Calmod_bind_M"/>
    <property type="match status" value="1"/>
</dbReference>
<dbReference type="Pfam" id="PF20452">
    <property type="entry name" value="Calmod_bind_C"/>
    <property type="match status" value="1"/>
</dbReference>
<evidence type="ECO:0000256" key="6">
    <source>
        <dbReference type="ARBA" id="ARBA00023163"/>
    </source>
</evidence>
<feature type="domain" description="Calmodulin binding protein-like N-terminal" evidence="8">
    <location>
        <begin position="77"/>
        <end position="223"/>
    </location>
</feature>
<evidence type="ECO:0000256" key="7">
    <source>
        <dbReference type="ARBA" id="ARBA00023242"/>
    </source>
</evidence>
<dbReference type="GO" id="GO:0005516">
    <property type="term" value="F:calmodulin binding"/>
    <property type="evidence" value="ECO:0007669"/>
    <property type="project" value="InterPro"/>
</dbReference>
<dbReference type="InterPro" id="IPR046831">
    <property type="entry name" value="Calmodulin_bind_N"/>
</dbReference>
<keyword evidence="11" id="KW-1185">Reference proteome</keyword>
<evidence type="ECO:0000259" key="8">
    <source>
        <dbReference type="Pfam" id="PF07887"/>
    </source>
</evidence>
<accession>A0A8B7CED4</accession>